<name>A0A9P0NZ23_ACAOB</name>
<evidence type="ECO:0000313" key="2">
    <source>
        <dbReference type="Proteomes" id="UP001152888"/>
    </source>
</evidence>
<keyword evidence="2" id="KW-1185">Reference proteome</keyword>
<reference evidence="1" key="1">
    <citation type="submission" date="2022-03" db="EMBL/GenBank/DDBJ databases">
        <authorList>
            <person name="Sayadi A."/>
        </authorList>
    </citation>
    <scope>NUCLEOTIDE SEQUENCE</scope>
</reference>
<proteinExistence type="predicted"/>
<comment type="caution">
    <text evidence="1">The sequence shown here is derived from an EMBL/GenBank/DDBJ whole genome shotgun (WGS) entry which is preliminary data.</text>
</comment>
<dbReference type="EMBL" id="CAKOFQ010006704">
    <property type="protein sequence ID" value="CAH1962857.1"/>
    <property type="molecule type" value="Genomic_DNA"/>
</dbReference>
<accession>A0A9P0NZ23</accession>
<protein>
    <submittedName>
        <fullName evidence="1">Uncharacterized protein</fullName>
    </submittedName>
</protein>
<dbReference type="Proteomes" id="UP001152888">
    <property type="component" value="Unassembled WGS sequence"/>
</dbReference>
<evidence type="ECO:0000313" key="1">
    <source>
        <dbReference type="EMBL" id="CAH1962857.1"/>
    </source>
</evidence>
<sequence>MVSEYTALVITREECFGVITFTFSH</sequence>
<organism evidence="1 2">
    <name type="scientific">Acanthoscelides obtectus</name>
    <name type="common">Bean weevil</name>
    <name type="synonym">Bruchus obtectus</name>
    <dbReference type="NCBI Taxonomy" id="200917"/>
    <lineage>
        <taxon>Eukaryota</taxon>
        <taxon>Metazoa</taxon>
        <taxon>Ecdysozoa</taxon>
        <taxon>Arthropoda</taxon>
        <taxon>Hexapoda</taxon>
        <taxon>Insecta</taxon>
        <taxon>Pterygota</taxon>
        <taxon>Neoptera</taxon>
        <taxon>Endopterygota</taxon>
        <taxon>Coleoptera</taxon>
        <taxon>Polyphaga</taxon>
        <taxon>Cucujiformia</taxon>
        <taxon>Chrysomeloidea</taxon>
        <taxon>Chrysomelidae</taxon>
        <taxon>Bruchinae</taxon>
        <taxon>Bruchini</taxon>
        <taxon>Acanthoscelides</taxon>
    </lineage>
</organism>
<gene>
    <name evidence="1" type="ORF">ACAOBT_LOCUS4884</name>
</gene>
<dbReference type="AlphaFoldDB" id="A0A9P0NZ23"/>